<gene>
    <name evidence="1" type="ordered locus">Dbac_1648</name>
</gene>
<dbReference type="HOGENOM" id="CLU_012613_0_0_7"/>
<organism evidence="1 2">
    <name type="scientific">Desulfomicrobium baculatum (strain DSM 4028 / VKM B-1378 / X)</name>
    <name type="common">Desulfovibrio baculatus</name>
    <dbReference type="NCBI Taxonomy" id="525897"/>
    <lineage>
        <taxon>Bacteria</taxon>
        <taxon>Pseudomonadati</taxon>
        <taxon>Thermodesulfobacteriota</taxon>
        <taxon>Desulfovibrionia</taxon>
        <taxon>Desulfovibrionales</taxon>
        <taxon>Desulfomicrobiaceae</taxon>
        <taxon>Desulfomicrobium</taxon>
    </lineage>
</organism>
<dbReference type="Proteomes" id="UP000002216">
    <property type="component" value="Chromosome"/>
</dbReference>
<dbReference type="RefSeq" id="WP_015773831.1">
    <property type="nucleotide sequence ID" value="NC_013173.1"/>
</dbReference>
<protein>
    <submittedName>
        <fullName evidence="1">Uncharacterized protein</fullName>
    </submittedName>
</protein>
<proteinExistence type="predicted"/>
<dbReference type="KEGG" id="dba:Dbac_1648"/>
<dbReference type="eggNOG" id="COG0457">
    <property type="taxonomic scope" value="Bacteria"/>
</dbReference>
<accession>C7LVI4</accession>
<dbReference type="OrthoDB" id="5511829at2"/>
<name>C7LVI4_DESBD</name>
<dbReference type="EMBL" id="CP001629">
    <property type="protein sequence ID" value="ACU89740.1"/>
    <property type="molecule type" value="Genomic_DNA"/>
</dbReference>
<dbReference type="STRING" id="525897.Dbac_1648"/>
<evidence type="ECO:0000313" key="2">
    <source>
        <dbReference type="Proteomes" id="UP000002216"/>
    </source>
</evidence>
<reference evidence="1 2" key="1">
    <citation type="journal article" date="2009" name="Stand. Genomic Sci.">
        <title>Complete genome sequence of Desulfomicrobium baculatum type strain (X).</title>
        <authorList>
            <person name="Copeland A."/>
            <person name="Spring S."/>
            <person name="Goker M."/>
            <person name="Schneider S."/>
            <person name="Lapidus A."/>
            <person name="Del Rio T.G."/>
            <person name="Tice H."/>
            <person name="Cheng J.F."/>
            <person name="Chen F."/>
            <person name="Nolan M."/>
            <person name="Bruce D."/>
            <person name="Goodwin L."/>
            <person name="Pitluck S."/>
            <person name="Ivanova N."/>
            <person name="Mavrommatis K."/>
            <person name="Ovchinnikova G."/>
            <person name="Pati A."/>
            <person name="Chen A."/>
            <person name="Palaniappan K."/>
            <person name="Land M."/>
            <person name="Hauser L."/>
            <person name="Chang Y.J."/>
            <person name="Jeffries C.C."/>
            <person name="Meincke L."/>
            <person name="Sims D."/>
            <person name="Brettin T."/>
            <person name="Detter J.C."/>
            <person name="Han C."/>
            <person name="Chain P."/>
            <person name="Bristow J."/>
            <person name="Eisen J.A."/>
            <person name="Markowitz V."/>
            <person name="Hugenholtz P."/>
            <person name="Kyrpides N.C."/>
            <person name="Klenk H.P."/>
            <person name="Lucas S."/>
        </authorList>
    </citation>
    <scope>NUCLEOTIDE SEQUENCE [LARGE SCALE GENOMIC DNA]</scope>
    <source>
        <strain evidence="2">DSM 4028 / VKM B-1378 / X</strain>
    </source>
</reference>
<keyword evidence="2" id="KW-1185">Reference proteome</keyword>
<sequence length="1065" mass="120840">MAKDKESHMEIISPSQFMRGLRPEYYSDTQDRIAYFLDTPTLEYHLNSITSRNQTHDFEIFCRKLCERTVCPNLRAHTGPDGGGDSKADTETYPVAEEVAALFYVGELKSAQERWAFAFSAENKWSVKVRSDVKGIVETERDYKRIFFVTSRFARDKVRARIEDELSEQFGIPVTIHDRSWIVKEIIENDRKDIAYNYLKIGEAKDDPLRLGPTDYSRTKQLTEIEKSIDDPDAFAGMEQQRVTEALLAAKLSRNMERPRHETDGRFLRAIRLAEADGTYRQKLEAKYEHIWTAFWWFDDFHFLKSSYETFETLVLKSDHALNLEFLSNLLQLFVNSVIHDHISRDECRLEERTGRLKDALGKIATDKDRPNNALEAQTSLLIIRMNQAMLDNKREELASVWSDFSATLEKASGLGEYKADRLVQMVEVAGNVAGNDPAYNDLVEKTAKFVSKRKSEAEGALILLKRAQKLDFDNNFEMIRLLGKAAIGLTKKEYTEHLIEALQLLMLAYRSAGLLWAARASCAFLAASLVMEGEEDSALPVSFVPTMKIWAWISLELCHIPDFLFSIQLLNGALATLPLADDSKEKVSEDIRKFDMALGSLLLNLTEPDLRNLENLPDILDALGLFMARSALLYTLGHADVLRADGSLPEDESDEDANRIFSMLASQPVAHNLRASLVLNTEEPQTLNTTILGMTVEIHVEGSTQSVLIAEAVLGSLEAFFATAIEQRIVPHTEKLRLNVVECTKAPEPSFEMSAMDITGTITWPINLSPSSFENQNEIHKFWAKVSGHVLAACCIIEDADKFLKNLYTDEAVQHRMTMVALASTSYHRIATRSISRIADWQDAIQKSYELHSERPALNLVPLTEEDDKIESQSDRPPMPKDHRAYSVKSVIDIHAWNQAQWRGTAYAQFSPSQPPCIAFLFENEEGGRKIFERWLERFGTQDKNEEISLSIIQRLPKQNEHHYCVLLTSKLPETSSFKSNQVMTMASRSLTMTPDNGTNLERFLNSYRHFGAFYILPALFGDSGIPELLFDLAILKHNLTVKLAANVGEHDLESMALRIRDFS</sequence>
<dbReference type="AlphaFoldDB" id="C7LVI4"/>
<evidence type="ECO:0000313" key="1">
    <source>
        <dbReference type="EMBL" id="ACU89740.1"/>
    </source>
</evidence>